<feature type="signal peptide" evidence="2">
    <location>
        <begin position="1"/>
        <end position="36"/>
    </location>
</feature>
<gene>
    <name evidence="3" type="ORF">ACFFN1_14445</name>
</gene>
<name>A0ABV5X588_9MICO</name>
<reference evidence="3 4" key="1">
    <citation type="submission" date="2024-09" db="EMBL/GenBank/DDBJ databases">
        <authorList>
            <person name="Sun Q."/>
            <person name="Mori K."/>
        </authorList>
    </citation>
    <scope>NUCLEOTIDE SEQUENCE [LARGE SCALE GENOMIC DNA]</scope>
    <source>
        <strain evidence="3 4">JCM 11683</strain>
    </source>
</reference>
<evidence type="ECO:0000313" key="3">
    <source>
        <dbReference type="EMBL" id="MFB9777576.1"/>
    </source>
</evidence>
<comment type="caution">
    <text evidence="3">The sequence shown here is derived from an EMBL/GenBank/DDBJ whole genome shotgun (WGS) entry which is preliminary data.</text>
</comment>
<proteinExistence type="predicted"/>
<sequence length="389" mass="42045">MSRSLFGRARLKTLKYVAGLLTAAVVVSGAELPAQAAEPNAAAAEALSVEHEYLDELPDAAPIRVGEADHSDISAPATSNDPVLSPTADDQTIGIDLPADSATADVTADGTAVYADSDGDFSLAVQQVDTSANPDIDASVRSIITIESEQAPTEYRFPLTLPEGASVDVDAATGTVAVTDSEGGVIGAFGSPWAVDASGADIETSFTVEGDELVQHVNHAGAQYPVIADPVWFVPVVIAGLRIAVPIVVRAASSAAAKQAAKRIASKMFGSKKVKKVDKPKKATYRSYTKSNLRHNLIVRTGKNPKHCQAHHTMPVKFEYHFKKAGINIHDPKYAEWWNSTKGLKNNHQSLARKYNNEWDVFFEKQRSKKDILDKRTKMHNAYKKYYRC</sequence>
<dbReference type="RefSeq" id="WP_376841551.1">
    <property type="nucleotide sequence ID" value="NZ_JBHMAU010000124.1"/>
</dbReference>
<accession>A0ABV5X588</accession>
<evidence type="ECO:0000256" key="1">
    <source>
        <dbReference type="SAM" id="MobiDB-lite"/>
    </source>
</evidence>
<keyword evidence="4" id="KW-1185">Reference proteome</keyword>
<keyword evidence="2" id="KW-0732">Signal</keyword>
<protein>
    <submittedName>
        <fullName evidence="3">Uncharacterized protein</fullName>
    </submittedName>
</protein>
<evidence type="ECO:0000313" key="4">
    <source>
        <dbReference type="Proteomes" id="UP001589707"/>
    </source>
</evidence>
<evidence type="ECO:0000256" key="2">
    <source>
        <dbReference type="SAM" id="SignalP"/>
    </source>
</evidence>
<feature type="chain" id="PRO_5045101017" evidence="2">
    <location>
        <begin position="37"/>
        <end position="389"/>
    </location>
</feature>
<dbReference type="Proteomes" id="UP001589707">
    <property type="component" value="Unassembled WGS sequence"/>
</dbReference>
<organism evidence="3 4">
    <name type="scientific">Brevibacterium otitidis</name>
    <dbReference type="NCBI Taxonomy" id="53364"/>
    <lineage>
        <taxon>Bacteria</taxon>
        <taxon>Bacillati</taxon>
        <taxon>Actinomycetota</taxon>
        <taxon>Actinomycetes</taxon>
        <taxon>Micrococcales</taxon>
        <taxon>Brevibacteriaceae</taxon>
        <taxon>Brevibacterium</taxon>
    </lineage>
</organism>
<dbReference type="EMBL" id="JBHMAU010000124">
    <property type="protein sequence ID" value="MFB9777576.1"/>
    <property type="molecule type" value="Genomic_DNA"/>
</dbReference>
<feature type="region of interest" description="Disordered" evidence="1">
    <location>
        <begin position="69"/>
        <end position="95"/>
    </location>
</feature>